<organism evidence="6 7">
    <name type="scientific">Lolium multiflorum</name>
    <name type="common">Italian ryegrass</name>
    <name type="synonym">Lolium perenne subsp. multiflorum</name>
    <dbReference type="NCBI Taxonomy" id="4521"/>
    <lineage>
        <taxon>Eukaryota</taxon>
        <taxon>Viridiplantae</taxon>
        <taxon>Streptophyta</taxon>
        <taxon>Embryophyta</taxon>
        <taxon>Tracheophyta</taxon>
        <taxon>Spermatophyta</taxon>
        <taxon>Magnoliopsida</taxon>
        <taxon>Liliopsida</taxon>
        <taxon>Poales</taxon>
        <taxon>Poaceae</taxon>
        <taxon>BOP clade</taxon>
        <taxon>Pooideae</taxon>
        <taxon>Poodae</taxon>
        <taxon>Poeae</taxon>
        <taxon>Poeae Chloroplast Group 2 (Poeae type)</taxon>
        <taxon>Loliodinae</taxon>
        <taxon>Loliinae</taxon>
        <taxon>Lolium</taxon>
    </lineage>
</organism>
<evidence type="ECO:0000256" key="3">
    <source>
        <dbReference type="ARBA" id="ARBA00022525"/>
    </source>
</evidence>
<accession>A0AAD8WS36</accession>
<comment type="subcellular location">
    <subcellularLocation>
        <location evidence="4">Secreted</location>
        <location evidence="4">Extracellular space</location>
        <location evidence="4">Apoplast</location>
    </subcellularLocation>
</comment>
<dbReference type="PANTHER" id="PTHR46442:SF17">
    <property type="entry name" value="DIRIGENT PROTEIN"/>
    <property type="match status" value="1"/>
</dbReference>
<comment type="function">
    <text evidence="4">Dirigent proteins impart stereoselectivity on the phenoxy radical-coupling reaction, yielding optically active lignans from two molecules of coniferyl alcohol in the biosynthesis of lignans, flavonolignans, and alkaloids and thus plays a central role in plant secondary metabolism.</text>
</comment>
<dbReference type="GO" id="GO:0048046">
    <property type="term" value="C:apoplast"/>
    <property type="evidence" value="ECO:0007669"/>
    <property type="project" value="UniProtKB-SubCell"/>
</dbReference>
<name>A0AAD8WS36_LOLMU</name>
<dbReference type="Proteomes" id="UP001231189">
    <property type="component" value="Unassembled WGS sequence"/>
</dbReference>
<comment type="similarity">
    <text evidence="1 4">Belongs to the plant dirigent protein family.</text>
</comment>
<keyword evidence="7" id="KW-1185">Reference proteome</keyword>
<dbReference type="Pfam" id="PF03018">
    <property type="entry name" value="Dirigent"/>
    <property type="match status" value="1"/>
</dbReference>
<gene>
    <name evidence="6" type="ORF">QYE76_039362</name>
</gene>
<dbReference type="AlphaFoldDB" id="A0AAD8WS36"/>
<proteinExistence type="inferred from homology"/>
<feature type="region of interest" description="Disordered" evidence="5">
    <location>
        <begin position="19"/>
        <end position="50"/>
    </location>
</feature>
<feature type="region of interest" description="Disordered" evidence="5">
    <location>
        <begin position="250"/>
        <end position="270"/>
    </location>
</feature>
<evidence type="ECO:0000313" key="6">
    <source>
        <dbReference type="EMBL" id="KAK1678514.1"/>
    </source>
</evidence>
<evidence type="ECO:0000256" key="1">
    <source>
        <dbReference type="ARBA" id="ARBA00010746"/>
    </source>
</evidence>
<protein>
    <recommendedName>
        <fullName evidence="4">Dirigent protein</fullName>
    </recommendedName>
</protein>
<feature type="compositionally biased region" description="Basic and acidic residues" evidence="5">
    <location>
        <begin position="252"/>
        <end position="264"/>
    </location>
</feature>
<sequence>MLHLRRAFRGVWWSPAAARPRPAATPPLAGCPHAQSPLPSPRIDVRGHHSAAPARVASVCAWSRHAGSSSPTSCTPPRLHPVAAGLANHFRLRWLADHRNSHLGVQHDHPRAAPRPRRLRLDRLGIDTLSTTLDASPSLSSHYALAHAATSTPAPDHDIHGTFARLPTKPATPTLSALDIGIKGLTSRDTSSLQSKPRSIFQAVSDRPGRGISARHGGFRPRPGEARLQQLQRAVQEDDTLLPRHPLRRRQQHGERHVVGDHDPTALSTSRSKNTTYFGMLAVFNDPMTAGKALPVAGEEPAAHAEGFYFYDKQEAQSAWFGFSIVFNSTAHKGTINLMGADIMSQKTRDISVVGGTGDFFMARGIATLSTDALEGLHYFRLRMDIKLYECYV</sequence>
<evidence type="ECO:0000313" key="7">
    <source>
        <dbReference type="Proteomes" id="UP001231189"/>
    </source>
</evidence>
<evidence type="ECO:0000256" key="4">
    <source>
        <dbReference type="RuleBase" id="RU363099"/>
    </source>
</evidence>
<dbReference type="PANTHER" id="PTHR46442">
    <property type="entry name" value="DIRIGENT PROTEIN"/>
    <property type="match status" value="1"/>
</dbReference>
<keyword evidence="4" id="KW-0052">Apoplast</keyword>
<evidence type="ECO:0000256" key="2">
    <source>
        <dbReference type="ARBA" id="ARBA00011738"/>
    </source>
</evidence>
<dbReference type="GO" id="GO:0009699">
    <property type="term" value="P:phenylpropanoid biosynthetic process"/>
    <property type="evidence" value="ECO:0007669"/>
    <property type="project" value="UniProtKB-ARBA"/>
</dbReference>
<keyword evidence="3 4" id="KW-0964">Secreted</keyword>
<dbReference type="EMBL" id="JAUUTY010000002">
    <property type="protein sequence ID" value="KAK1678514.1"/>
    <property type="molecule type" value="Genomic_DNA"/>
</dbReference>
<reference evidence="6" key="1">
    <citation type="submission" date="2023-07" db="EMBL/GenBank/DDBJ databases">
        <title>A chromosome-level genome assembly of Lolium multiflorum.</title>
        <authorList>
            <person name="Chen Y."/>
            <person name="Copetti D."/>
            <person name="Kolliker R."/>
            <person name="Studer B."/>
        </authorList>
    </citation>
    <scope>NUCLEOTIDE SEQUENCE</scope>
    <source>
        <strain evidence="6">02402/16</strain>
        <tissue evidence="6">Leaf</tissue>
    </source>
</reference>
<comment type="caution">
    <text evidence="6">The sequence shown here is derived from an EMBL/GenBank/DDBJ whole genome shotgun (WGS) entry which is preliminary data.</text>
</comment>
<evidence type="ECO:0000256" key="5">
    <source>
        <dbReference type="SAM" id="MobiDB-lite"/>
    </source>
</evidence>
<comment type="subunit">
    <text evidence="2 4">Homodimer.</text>
</comment>
<dbReference type="Gene3D" id="2.40.480.10">
    <property type="entry name" value="Allene oxide cyclase-like"/>
    <property type="match status" value="1"/>
</dbReference>
<dbReference type="InterPro" id="IPR004265">
    <property type="entry name" value="Dirigent"/>
</dbReference>
<dbReference type="InterPro" id="IPR044859">
    <property type="entry name" value="Allene_oxi_cyc_Dirigent"/>
</dbReference>